<dbReference type="PANTHER" id="PTHR43739:SF5">
    <property type="entry name" value="EXO-ALPHA-SIALIDASE"/>
    <property type="match status" value="1"/>
</dbReference>
<dbReference type="RefSeq" id="WP_135079946.1">
    <property type="nucleotide sequence ID" value="NZ_CP038267.1"/>
</dbReference>
<keyword evidence="2" id="KW-1185">Reference proteome</keyword>
<dbReference type="InterPro" id="IPR052025">
    <property type="entry name" value="Xyloglucanase_GH74"/>
</dbReference>
<dbReference type="GO" id="GO:0010411">
    <property type="term" value="P:xyloglucan metabolic process"/>
    <property type="evidence" value="ECO:0007669"/>
    <property type="project" value="TreeGrafter"/>
</dbReference>
<reference evidence="1 2" key="1">
    <citation type="submission" date="2019-03" db="EMBL/GenBank/DDBJ databases">
        <title>Three New Species of Nocardioides, Nocardioides euryhalodurans sp. nov., Nocardioides seonyuensis sp. nov. and Nocardioides eburneoflavus sp. nov., Iolated from Soil.</title>
        <authorList>
            <person name="Roh S.G."/>
            <person name="Lee C."/>
            <person name="Kim M.-K."/>
            <person name="Kim S.B."/>
        </authorList>
    </citation>
    <scope>NUCLEOTIDE SEQUENCE [LARGE SCALE GENOMIC DNA]</scope>
    <source>
        <strain evidence="1 2">MMS17-SY117</strain>
    </source>
</reference>
<evidence type="ECO:0000313" key="1">
    <source>
        <dbReference type="EMBL" id="QBR93982.1"/>
    </source>
</evidence>
<dbReference type="OrthoDB" id="9764804at2"/>
<dbReference type="CDD" id="cd15482">
    <property type="entry name" value="Sialidase_non-viral"/>
    <property type="match status" value="1"/>
</dbReference>
<protein>
    <submittedName>
        <fullName evidence="1">Exo-alpha-sialidase</fullName>
    </submittedName>
</protein>
<dbReference type="InterPro" id="IPR015943">
    <property type="entry name" value="WD40/YVTN_repeat-like_dom_sf"/>
</dbReference>
<dbReference type="PANTHER" id="PTHR43739">
    <property type="entry name" value="XYLOGLUCANASE (EUROFUNG)"/>
    <property type="match status" value="1"/>
</dbReference>
<name>A0A4V1BEA9_9ACTN</name>
<gene>
    <name evidence="1" type="ORF">EXE57_18120</name>
</gene>
<dbReference type="EMBL" id="CP038267">
    <property type="protein sequence ID" value="QBR93982.1"/>
    <property type="molecule type" value="Genomic_DNA"/>
</dbReference>
<organism evidence="1 2">
    <name type="scientific">Nocardioides euryhalodurans</name>
    <dbReference type="NCBI Taxonomy" id="2518370"/>
    <lineage>
        <taxon>Bacteria</taxon>
        <taxon>Bacillati</taxon>
        <taxon>Actinomycetota</taxon>
        <taxon>Actinomycetes</taxon>
        <taxon>Propionibacteriales</taxon>
        <taxon>Nocardioidaceae</taxon>
        <taxon>Nocardioides</taxon>
    </lineage>
</organism>
<evidence type="ECO:0000313" key="2">
    <source>
        <dbReference type="Proteomes" id="UP000294894"/>
    </source>
</evidence>
<sequence>MSAPATLLMIGTRKGLWLATSDEARQDWELSGPHFPMEEVYSVHLDTRGGGQRLLAGCSSSWFGPQVRRSDDLGASWQETPNGAIRFPEDTGVSLARVWQIVPGVEDGVVWAGTEPGAIFRSTDGGETFELVRGLWDHPHRTEWNEGFGGQAFHTILPHPDDAASVVAAISTGGVYRTSDGGTSWEASNTGVKAEFMPGERFFPEFGQCVHKVARDPVDVDRLFLQNHGGVYRSDDGGASWQDIAPGLPSEFGFAMVTHPRESATAYTFPIADAGSRWPVDGRARVWRTSDAGDSWSELGAGGLPDDYYAAVMRDAMCTDTHDPAGLYLGGRNGAVWGSPDEGASWHEIASGLPDVMVVRAAALTR</sequence>
<proteinExistence type="predicted"/>
<dbReference type="SUPFAM" id="SSF110296">
    <property type="entry name" value="Oligoxyloglucan reducing end-specific cellobiohydrolase"/>
    <property type="match status" value="1"/>
</dbReference>
<dbReference type="Gene3D" id="2.130.10.10">
    <property type="entry name" value="YVTN repeat-like/Quinoprotein amine dehydrogenase"/>
    <property type="match status" value="1"/>
</dbReference>
<dbReference type="Proteomes" id="UP000294894">
    <property type="component" value="Chromosome"/>
</dbReference>
<dbReference type="AlphaFoldDB" id="A0A4V1BEA9"/>
<dbReference type="KEGG" id="noy:EXE57_18120"/>
<accession>A0A4V1BEA9</accession>